<keyword evidence="4" id="KW-0804">Transcription</keyword>
<dbReference type="Proteomes" id="UP001530315">
    <property type="component" value="Unassembled WGS sequence"/>
</dbReference>
<evidence type="ECO:0000256" key="4">
    <source>
        <dbReference type="ARBA" id="ARBA00023163"/>
    </source>
</evidence>
<evidence type="ECO:0000256" key="2">
    <source>
        <dbReference type="ARBA" id="ARBA00010427"/>
    </source>
</evidence>
<reference evidence="8 9" key="1">
    <citation type="submission" date="2024-10" db="EMBL/GenBank/DDBJ databases">
        <title>Updated reference genomes for cyclostephanoid diatoms.</title>
        <authorList>
            <person name="Roberts W.R."/>
            <person name="Alverson A.J."/>
        </authorList>
    </citation>
    <scope>NUCLEOTIDE SEQUENCE [LARGE SCALE GENOMIC DNA]</scope>
    <source>
        <strain evidence="8 9">AJA276-08</strain>
    </source>
</reference>
<comment type="caution">
    <text evidence="8">The sequence shown here is derived from an EMBL/GenBank/DDBJ whole genome shotgun (WGS) entry which is preliminary data.</text>
</comment>
<dbReference type="GO" id="GO:0005634">
    <property type="term" value="C:nucleus"/>
    <property type="evidence" value="ECO:0007669"/>
    <property type="project" value="UniProtKB-SubCell"/>
</dbReference>
<feature type="region of interest" description="Disordered" evidence="6">
    <location>
        <begin position="157"/>
        <end position="254"/>
    </location>
</feature>
<feature type="domain" description="Cell division control protein 73 C-terminal" evidence="7">
    <location>
        <begin position="516"/>
        <end position="674"/>
    </location>
</feature>
<evidence type="ECO:0000256" key="3">
    <source>
        <dbReference type="ARBA" id="ARBA00023015"/>
    </source>
</evidence>
<evidence type="ECO:0000256" key="5">
    <source>
        <dbReference type="ARBA" id="ARBA00023242"/>
    </source>
</evidence>
<evidence type="ECO:0000313" key="9">
    <source>
        <dbReference type="Proteomes" id="UP001530315"/>
    </source>
</evidence>
<proteinExistence type="inferred from homology"/>
<comment type="subcellular location">
    <subcellularLocation>
        <location evidence="1">Nucleus</location>
    </subcellularLocation>
</comment>
<accession>A0ABD3MH04</accession>
<evidence type="ECO:0000256" key="1">
    <source>
        <dbReference type="ARBA" id="ARBA00004123"/>
    </source>
</evidence>
<sequence length="685" mass="70446">MTATTSSPVDLLREACASGDLPSHASLSEDGKSLTLFGSSSSSTTPIDATIPHAIMLGGGEVVNYTLASVYLQLVHPALLRYHKACGAAGVKDPVKTLDRDRLLSHFLGGGGGGGGLVVDGGGTASAAAAAGGEGDLDLDLVDDADADDDAMDVASDEDDAIVDATAGGVLPPRPSRGSRDEGGRSSSSSSRDRRRRRDDDDDDGPSPPSSSSRREKKSRRRGGDGIDVDDDRRGGKGGGGKAGGRTTAAAPIANEVLVANLGKIADKRRAPVAVVPPPPASSSGDGRDGGNDAAVADDAAATRAESAPGVAPGTTPSSSAVVVNANHDDDGDHDGPKGRTTDDVGEREEVEEDRNLILAWLSPEGYRVDSPSVAHAIEIDREAVRRMTAMEIPVGDSASVLRAGAGGEVAGGVVVVVGGGETKAVAYPAGAAAGGGGGGGGVRRRDFARVLEIYQEVAAAEERAKRAAAAASSSSSKRRPPPPPVPTSSSRGKAQSSSSSSPAAASSSARTPVSGNPVIVVPNAMTSVITMINAGTFLGKEGTYLSREQAMNNPGAGKRGGSLTITRKLAPRLGGTEITYEIIDNPSTRLKKDEWDRVVAVICQGASWQFKGWRYSDPVDLFSRTFGFYVGLEGAAVPSELQGWNVKIGKVSRDRRGLDNVCLASFWYGLEEFMAVHKQDFIKS</sequence>
<keyword evidence="3" id="KW-0805">Transcription regulation</keyword>
<organism evidence="8 9">
    <name type="scientific">Stephanodiscus triporus</name>
    <dbReference type="NCBI Taxonomy" id="2934178"/>
    <lineage>
        <taxon>Eukaryota</taxon>
        <taxon>Sar</taxon>
        <taxon>Stramenopiles</taxon>
        <taxon>Ochrophyta</taxon>
        <taxon>Bacillariophyta</taxon>
        <taxon>Coscinodiscophyceae</taxon>
        <taxon>Thalassiosirophycidae</taxon>
        <taxon>Stephanodiscales</taxon>
        <taxon>Stephanodiscaceae</taxon>
        <taxon>Stephanodiscus</taxon>
    </lineage>
</organism>
<comment type="similarity">
    <text evidence="2">Belongs to the CDC73 family.</text>
</comment>
<dbReference type="InterPro" id="IPR007852">
    <property type="entry name" value="Cdc73/Parafibromin"/>
</dbReference>
<keyword evidence="9" id="KW-1185">Reference proteome</keyword>
<evidence type="ECO:0000313" key="8">
    <source>
        <dbReference type="EMBL" id="KAL3762071.1"/>
    </source>
</evidence>
<feature type="compositionally biased region" description="Low complexity" evidence="6">
    <location>
        <begin position="488"/>
        <end position="510"/>
    </location>
</feature>
<dbReference type="PANTHER" id="PTHR12466">
    <property type="entry name" value="CDC73 DOMAIN PROTEIN"/>
    <property type="match status" value="1"/>
</dbReference>
<dbReference type="AlphaFoldDB" id="A0ABD3MH04"/>
<feature type="compositionally biased region" description="Low complexity" evidence="6">
    <location>
        <begin position="292"/>
        <end position="309"/>
    </location>
</feature>
<feature type="region of interest" description="Disordered" evidence="6">
    <location>
        <begin position="469"/>
        <end position="518"/>
    </location>
</feature>
<keyword evidence="5" id="KW-0539">Nucleus</keyword>
<dbReference type="InterPro" id="IPR031336">
    <property type="entry name" value="CDC73_C"/>
</dbReference>
<evidence type="ECO:0000256" key="6">
    <source>
        <dbReference type="SAM" id="MobiDB-lite"/>
    </source>
</evidence>
<dbReference type="InterPro" id="IPR038103">
    <property type="entry name" value="CDC73_C_sf"/>
</dbReference>
<dbReference type="PANTHER" id="PTHR12466:SF8">
    <property type="entry name" value="PARAFIBROMIN"/>
    <property type="match status" value="1"/>
</dbReference>
<dbReference type="Gene3D" id="3.40.50.11990">
    <property type="entry name" value="RNA polymerase II accessory factor, Cdc73 C-terminal domain"/>
    <property type="match status" value="1"/>
</dbReference>
<evidence type="ECO:0000259" key="7">
    <source>
        <dbReference type="Pfam" id="PF05179"/>
    </source>
</evidence>
<name>A0ABD3MH04_9STRA</name>
<feature type="compositionally biased region" description="Basic and acidic residues" evidence="6">
    <location>
        <begin position="327"/>
        <end position="345"/>
    </location>
</feature>
<feature type="region of interest" description="Disordered" evidence="6">
    <location>
        <begin position="266"/>
        <end position="351"/>
    </location>
</feature>
<dbReference type="FunFam" id="3.40.50.11990:FF:000002">
    <property type="entry name" value="protein CDC73 homolog"/>
    <property type="match status" value="1"/>
</dbReference>
<dbReference type="EMBL" id="JALLAZ020001837">
    <property type="protein sequence ID" value="KAL3762071.1"/>
    <property type="molecule type" value="Genomic_DNA"/>
</dbReference>
<protein>
    <recommendedName>
        <fullName evidence="7">Cell division control protein 73 C-terminal domain-containing protein</fullName>
    </recommendedName>
</protein>
<dbReference type="Pfam" id="PF05179">
    <property type="entry name" value="CDC73_C"/>
    <property type="match status" value="1"/>
</dbReference>
<gene>
    <name evidence="8" type="ORF">ACHAW5_002584</name>
</gene>